<sequence>MRHQLAAEILPFLNLTPTESKKMPGTQFIKDKYYYFTYPGHDDFVDALRYDSESPEDPSILRGTHYTYHSGNQMEVNGIIGFYIYTKVGKIEVSASDVYDRFDAALAGDLGYTSIKKSALIIPAKGR</sequence>
<dbReference type="Proteomes" id="UP001057375">
    <property type="component" value="Unassembled WGS sequence"/>
</dbReference>
<accession>A0ABQ5KPS6</accession>
<keyword evidence="2" id="KW-1185">Reference proteome</keyword>
<gene>
    <name evidence="1" type="ORF">ADUPG1_007360</name>
</gene>
<comment type="caution">
    <text evidence="1">The sequence shown here is derived from an EMBL/GenBank/DDBJ whole genome shotgun (WGS) entry which is preliminary data.</text>
</comment>
<protein>
    <submittedName>
        <fullName evidence="1">Uncharacterized protein</fullName>
    </submittedName>
</protein>
<organism evidence="1 2">
    <name type="scientific">Aduncisulcus paluster</name>
    <dbReference type="NCBI Taxonomy" id="2918883"/>
    <lineage>
        <taxon>Eukaryota</taxon>
        <taxon>Metamonada</taxon>
        <taxon>Carpediemonas-like organisms</taxon>
        <taxon>Aduncisulcus</taxon>
    </lineage>
</organism>
<dbReference type="EMBL" id="BQXS01010269">
    <property type="protein sequence ID" value="GKT33459.1"/>
    <property type="molecule type" value="Genomic_DNA"/>
</dbReference>
<reference evidence="1" key="1">
    <citation type="submission" date="2022-03" db="EMBL/GenBank/DDBJ databases">
        <title>Draft genome sequence of Aduncisulcus paluster, a free-living microaerophilic Fornicata.</title>
        <authorList>
            <person name="Yuyama I."/>
            <person name="Kume K."/>
            <person name="Tamura T."/>
            <person name="Inagaki Y."/>
            <person name="Hashimoto T."/>
        </authorList>
    </citation>
    <scope>NUCLEOTIDE SEQUENCE</scope>
    <source>
        <strain evidence="1">NY0171</strain>
    </source>
</reference>
<name>A0ABQ5KPS6_9EUKA</name>
<evidence type="ECO:0000313" key="2">
    <source>
        <dbReference type="Proteomes" id="UP001057375"/>
    </source>
</evidence>
<evidence type="ECO:0000313" key="1">
    <source>
        <dbReference type="EMBL" id="GKT33459.1"/>
    </source>
</evidence>
<proteinExistence type="predicted"/>